<accession>A0ABD3AAK8</accession>
<evidence type="ECO:0000256" key="1">
    <source>
        <dbReference type="SAM" id="MobiDB-lite"/>
    </source>
</evidence>
<sequence>MGCWMTRVKTLIMDLLMGLCVQVRQPMQKILIMSNQMKFSRDQEHQPKDEDEPEWLREGFETFEDEDTFGVNSKTKPVLIGNENPEQTDGQVDPEPEDQQVNHKEELDGQVNTEDDNYEEAGYEEGDDEELLEKHGSDAETKEYLEFNLEVEFKKQNFDLKVG</sequence>
<gene>
    <name evidence="3" type="ORF">ACH5RR_012592</name>
</gene>
<comment type="caution">
    <text evidence="3">The sequence shown here is derived from an EMBL/GenBank/DDBJ whole genome shotgun (WGS) entry which is preliminary data.</text>
</comment>
<feature type="signal peptide" evidence="2">
    <location>
        <begin position="1"/>
        <end position="20"/>
    </location>
</feature>
<organism evidence="3 4">
    <name type="scientific">Cinchona calisaya</name>
    <dbReference type="NCBI Taxonomy" id="153742"/>
    <lineage>
        <taxon>Eukaryota</taxon>
        <taxon>Viridiplantae</taxon>
        <taxon>Streptophyta</taxon>
        <taxon>Embryophyta</taxon>
        <taxon>Tracheophyta</taxon>
        <taxon>Spermatophyta</taxon>
        <taxon>Magnoliopsida</taxon>
        <taxon>eudicotyledons</taxon>
        <taxon>Gunneridae</taxon>
        <taxon>Pentapetalae</taxon>
        <taxon>asterids</taxon>
        <taxon>lamiids</taxon>
        <taxon>Gentianales</taxon>
        <taxon>Rubiaceae</taxon>
        <taxon>Cinchonoideae</taxon>
        <taxon>Cinchoneae</taxon>
        <taxon>Cinchona</taxon>
    </lineage>
</organism>
<evidence type="ECO:0000256" key="2">
    <source>
        <dbReference type="SAM" id="SignalP"/>
    </source>
</evidence>
<reference evidence="3 4" key="1">
    <citation type="submission" date="2024-11" db="EMBL/GenBank/DDBJ databases">
        <title>A near-complete genome assembly of Cinchona calisaya.</title>
        <authorList>
            <person name="Lian D.C."/>
            <person name="Zhao X.W."/>
            <person name="Wei L."/>
        </authorList>
    </citation>
    <scope>NUCLEOTIDE SEQUENCE [LARGE SCALE GENOMIC DNA]</scope>
    <source>
        <tissue evidence="3">Nenye</tissue>
    </source>
</reference>
<proteinExistence type="predicted"/>
<name>A0ABD3AAK8_9GENT</name>
<dbReference type="EMBL" id="JBJUIK010000005">
    <property type="protein sequence ID" value="KAL3527936.1"/>
    <property type="molecule type" value="Genomic_DNA"/>
</dbReference>
<keyword evidence="2" id="KW-0732">Signal</keyword>
<keyword evidence="4" id="KW-1185">Reference proteome</keyword>
<dbReference type="AlphaFoldDB" id="A0ABD3AAK8"/>
<feature type="compositionally biased region" description="Acidic residues" evidence="1">
    <location>
        <begin position="113"/>
        <end position="131"/>
    </location>
</feature>
<dbReference type="Proteomes" id="UP001630127">
    <property type="component" value="Unassembled WGS sequence"/>
</dbReference>
<evidence type="ECO:0000313" key="3">
    <source>
        <dbReference type="EMBL" id="KAL3527936.1"/>
    </source>
</evidence>
<feature type="region of interest" description="Disordered" evidence="1">
    <location>
        <begin position="62"/>
        <end position="139"/>
    </location>
</feature>
<protein>
    <submittedName>
        <fullName evidence="3">Uncharacterized protein</fullName>
    </submittedName>
</protein>
<evidence type="ECO:0000313" key="4">
    <source>
        <dbReference type="Proteomes" id="UP001630127"/>
    </source>
</evidence>
<feature type="chain" id="PRO_5044835484" evidence="2">
    <location>
        <begin position="21"/>
        <end position="163"/>
    </location>
</feature>